<evidence type="ECO:0000256" key="5">
    <source>
        <dbReference type="ARBA" id="ARBA00023136"/>
    </source>
</evidence>
<accession>A0AAW0SC84</accession>
<keyword evidence="5 6" id="KW-0472">Membrane</keyword>
<comment type="similarity">
    <text evidence="2">Belongs to the nucleobase:cation symporter-2 (NCS2) (TC 2.A.40) family.</text>
</comment>
<evidence type="ECO:0000256" key="4">
    <source>
        <dbReference type="ARBA" id="ARBA00022989"/>
    </source>
</evidence>
<protein>
    <recommendedName>
        <fullName evidence="9">Solute carrier family 23 member 2</fullName>
    </recommendedName>
</protein>
<proteinExistence type="inferred from homology"/>
<feature type="transmembrane region" description="Helical" evidence="6">
    <location>
        <begin position="318"/>
        <end position="337"/>
    </location>
</feature>
<dbReference type="Proteomes" id="UP001487740">
    <property type="component" value="Unassembled WGS sequence"/>
</dbReference>
<comment type="caution">
    <text evidence="7">The sequence shown here is derived from an EMBL/GenBank/DDBJ whole genome shotgun (WGS) entry which is preliminary data.</text>
</comment>
<evidence type="ECO:0000256" key="3">
    <source>
        <dbReference type="ARBA" id="ARBA00022692"/>
    </source>
</evidence>
<evidence type="ECO:0000256" key="6">
    <source>
        <dbReference type="SAM" id="Phobius"/>
    </source>
</evidence>
<keyword evidence="4 6" id="KW-1133">Transmembrane helix</keyword>
<name>A0AAW0SC84_SCYPA</name>
<dbReference type="AlphaFoldDB" id="A0AAW0SC84"/>
<feature type="transmembrane region" description="Helical" evidence="6">
    <location>
        <begin position="202"/>
        <end position="223"/>
    </location>
</feature>
<evidence type="ECO:0000256" key="2">
    <source>
        <dbReference type="ARBA" id="ARBA00008821"/>
    </source>
</evidence>
<dbReference type="Pfam" id="PF00860">
    <property type="entry name" value="Xan_ur_permease"/>
    <property type="match status" value="1"/>
</dbReference>
<feature type="transmembrane region" description="Helical" evidence="6">
    <location>
        <begin position="290"/>
        <end position="312"/>
    </location>
</feature>
<gene>
    <name evidence="7" type="ORF">O3P69_019007</name>
</gene>
<keyword evidence="8" id="KW-1185">Reference proteome</keyword>
<keyword evidence="3 6" id="KW-0812">Transmembrane</keyword>
<dbReference type="GO" id="GO:0022857">
    <property type="term" value="F:transmembrane transporter activity"/>
    <property type="evidence" value="ECO:0007669"/>
    <property type="project" value="InterPro"/>
</dbReference>
<sequence>MTQEERQEEWLVRIRDVQGAIATVSVFQISLGFTGSEDLCCLWREDLKTVSIVYIAMVPVYDDGGAAAGLVGLLTRWITPLAIVPTVTLVGISLFDVCGDMVASHWGVSIMTITLIIMFSYYLSNIAVPLTSGRRGCLSLATAGTKMLKCFPVLLALFLTWGLCGILTAYDVLPPGSAARTDTTRDLLQRTPWFYVPYPGQWGWPTVTAAGAVSMLGACVASIMESIADYHACARISGAPSPQSAPSTAGCSWRAWAALLAGLLGTGSGTTSCSQNIGVISITKVASRRVVQTSAIILIVSGLIGKFGAALVTIPEPVMAGVLVVMFAMITSIGLSPLQQVDLSSSRNLFILGFSIFFGLLLPKWLARNPESLLGTGWTAGDQVLRMFLQTPMMVGGVVGCVLNNTIPERTAEVMTLCWFICLGTPEERGLRSKLPPKEEEEERLQVLGDAAEWCYDLPWITPCIRKWVMSGWAVVMDALPPCVPDLPADAETPTASITKSREECMTYSGRLGLGNSEWLARWTAWRLASVTSQSENNLLPLIPTEVLLRLEYVLESCQRRCYHTLSQYPVKNMRLIFKCRLGLNFH</sequence>
<organism evidence="7 8">
    <name type="scientific">Scylla paramamosain</name>
    <name type="common">Mud crab</name>
    <dbReference type="NCBI Taxonomy" id="85552"/>
    <lineage>
        <taxon>Eukaryota</taxon>
        <taxon>Metazoa</taxon>
        <taxon>Ecdysozoa</taxon>
        <taxon>Arthropoda</taxon>
        <taxon>Crustacea</taxon>
        <taxon>Multicrustacea</taxon>
        <taxon>Malacostraca</taxon>
        <taxon>Eumalacostraca</taxon>
        <taxon>Eucarida</taxon>
        <taxon>Decapoda</taxon>
        <taxon>Pleocyemata</taxon>
        <taxon>Brachyura</taxon>
        <taxon>Eubrachyura</taxon>
        <taxon>Portunoidea</taxon>
        <taxon>Portunidae</taxon>
        <taxon>Portuninae</taxon>
        <taxon>Scylla</taxon>
    </lineage>
</organism>
<evidence type="ECO:0008006" key="9">
    <source>
        <dbReference type="Google" id="ProtNLM"/>
    </source>
</evidence>
<reference evidence="7 8" key="1">
    <citation type="submission" date="2023-03" db="EMBL/GenBank/DDBJ databases">
        <title>High-quality genome of Scylla paramamosain provides insights in environmental adaptation.</title>
        <authorList>
            <person name="Zhang L."/>
        </authorList>
    </citation>
    <scope>NUCLEOTIDE SEQUENCE [LARGE SCALE GENOMIC DNA]</scope>
    <source>
        <strain evidence="7">LZ_2023a</strain>
        <tissue evidence="7">Muscle</tissue>
    </source>
</reference>
<comment type="subcellular location">
    <subcellularLocation>
        <location evidence="1">Membrane</location>
        <topology evidence="1">Multi-pass membrane protein</topology>
    </subcellularLocation>
</comment>
<feature type="transmembrane region" description="Helical" evidence="6">
    <location>
        <begin position="349"/>
        <end position="367"/>
    </location>
</feature>
<feature type="transmembrane region" description="Helical" evidence="6">
    <location>
        <begin position="107"/>
        <end position="130"/>
    </location>
</feature>
<evidence type="ECO:0000313" key="7">
    <source>
        <dbReference type="EMBL" id="KAK8372467.1"/>
    </source>
</evidence>
<evidence type="ECO:0000313" key="8">
    <source>
        <dbReference type="Proteomes" id="UP001487740"/>
    </source>
</evidence>
<feature type="transmembrane region" description="Helical" evidence="6">
    <location>
        <begin position="77"/>
        <end position="95"/>
    </location>
</feature>
<evidence type="ECO:0000256" key="1">
    <source>
        <dbReference type="ARBA" id="ARBA00004141"/>
    </source>
</evidence>
<feature type="transmembrane region" description="Helical" evidence="6">
    <location>
        <begin position="151"/>
        <end position="170"/>
    </location>
</feature>
<dbReference type="GO" id="GO:0016020">
    <property type="term" value="C:membrane"/>
    <property type="evidence" value="ECO:0007669"/>
    <property type="project" value="UniProtKB-SubCell"/>
</dbReference>
<dbReference type="EMBL" id="JARAKH010001923">
    <property type="protein sequence ID" value="KAK8372467.1"/>
    <property type="molecule type" value="Genomic_DNA"/>
</dbReference>
<dbReference type="PANTHER" id="PTHR11119">
    <property type="entry name" value="XANTHINE-URACIL / VITAMIN C PERMEASE FAMILY MEMBER"/>
    <property type="match status" value="1"/>
</dbReference>
<dbReference type="InterPro" id="IPR006043">
    <property type="entry name" value="NCS2"/>
</dbReference>